<reference evidence="2 3" key="1">
    <citation type="submission" date="2017-11" db="EMBL/GenBank/DDBJ databases">
        <title>The genome of Rhizophagus clarus HR1 reveals common genetic basis of auxotrophy among arbuscular mycorrhizal fungi.</title>
        <authorList>
            <person name="Kobayashi Y."/>
        </authorList>
    </citation>
    <scope>NUCLEOTIDE SEQUENCE [LARGE SCALE GENOMIC DNA]</scope>
    <source>
        <strain evidence="2 3">HR1</strain>
    </source>
</reference>
<organism evidence="2 3">
    <name type="scientific">Rhizophagus clarus</name>
    <dbReference type="NCBI Taxonomy" id="94130"/>
    <lineage>
        <taxon>Eukaryota</taxon>
        <taxon>Fungi</taxon>
        <taxon>Fungi incertae sedis</taxon>
        <taxon>Mucoromycota</taxon>
        <taxon>Glomeromycotina</taxon>
        <taxon>Glomeromycetes</taxon>
        <taxon>Glomerales</taxon>
        <taxon>Glomeraceae</taxon>
        <taxon>Rhizophagus</taxon>
    </lineage>
</organism>
<evidence type="ECO:0000313" key="2">
    <source>
        <dbReference type="EMBL" id="GBB90619.1"/>
    </source>
</evidence>
<sequence>MKSLHDYHMSGTQSFIAGFTSEVISIFLIIYFFRNLVPEDILLICSSVILCISIFFSFVNEDAKLSVRELHS</sequence>
<protein>
    <submittedName>
        <fullName evidence="2">Uncharacterized protein</fullName>
    </submittedName>
</protein>
<gene>
    <name evidence="2" type="ORF">RclHR1_17610008</name>
</gene>
<keyword evidence="3" id="KW-1185">Reference proteome</keyword>
<dbReference type="Proteomes" id="UP000247702">
    <property type="component" value="Unassembled WGS sequence"/>
</dbReference>
<accession>A0A2Z6QXV9</accession>
<comment type="caution">
    <text evidence="2">The sequence shown here is derived from an EMBL/GenBank/DDBJ whole genome shotgun (WGS) entry which is preliminary data.</text>
</comment>
<proteinExistence type="predicted"/>
<keyword evidence="1" id="KW-0472">Membrane</keyword>
<dbReference type="EMBL" id="BEXD01000848">
    <property type="protein sequence ID" value="GBB90619.1"/>
    <property type="molecule type" value="Genomic_DNA"/>
</dbReference>
<keyword evidence="1" id="KW-1133">Transmembrane helix</keyword>
<dbReference type="AlphaFoldDB" id="A0A2Z6QXV9"/>
<feature type="transmembrane region" description="Helical" evidence="1">
    <location>
        <begin position="40"/>
        <end position="59"/>
    </location>
</feature>
<evidence type="ECO:0000256" key="1">
    <source>
        <dbReference type="SAM" id="Phobius"/>
    </source>
</evidence>
<feature type="transmembrane region" description="Helical" evidence="1">
    <location>
        <begin position="12"/>
        <end position="33"/>
    </location>
</feature>
<keyword evidence="1" id="KW-0812">Transmembrane</keyword>
<name>A0A2Z6QXV9_9GLOM</name>
<evidence type="ECO:0000313" key="3">
    <source>
        <dbReference type="Proteomes" id="UP000247702"/>
    </source>
</evidence>